<dbReference type="RefSeq" id="WP_350402593.1">
    <property type="nucleotide sequence ID" value="NZ_JBELOE010000265.1"/>
</dbReference>
<reference evidence="1 2" key="1">
    <citation type="submission" date="2024-06" db="EMBL/GenBank/DDBJ databases">
        <authorList>
            <person name="Chen R.Y."/>
        </authorList>
    </citation>
    <scope>NUCLEOTIDE SEQUENCE [LARGE SCALE GENOMIC DNA]</scope>
    <source>
        <strain evidence="1 2">D2</strain>
    </source>
</reference>
<evidence type="ECO:0000313" key="1">
    <source>
        <dbReference type="EMBL" id="MER2493396.1"/>
    </source>
</evidence>
<organism evidence="1 2">
    <name type="scientific">Catenovulum sediminis</name>
    <dbReference type="NCBI Taxonomy" id="1740262"/>
    <lineage>
        <taxon>Bacteria</taxon>
        <taxon>Pseudomonadati</taxon>
        <taxon>Pseudomonadota</taxon>
        <taxon>Gammaproteobacteria</taxon>
        <taxon>Alteromonadales</taxon>
        <taxon>Alteromonadaceae</taxon>
        <taxon>Catenovulum</taxon>
    </lineage>
</organism>
<comment type="caution">
    <text evidence="1">The sequence shown here is derived from an EMBL/GenBank/DDBJ whole genome shotgun (WGS) entry which is preliminary data.</text>
</comment>
<keyword evidence="2" id="KW-1185">Reference proteome</keyword>
<gene>
    <name evidence="1" type="ORF">ABS311_16080</name>
</gene>
<dbReference type="InterPro" id="IPR019276">
    <property type="entry name" value="DUF2303"/>
</dbReference>
<dbReference type="EMBL" id="JBELOE010000265">
    <property type="protein sequence ID" value="MER2493396.1"/>
    <property type="molecule type" value="Genomic_DNA"/>
</dbReference>
<dbReference type="Pfam" id="PF10065">
    <property type="entry name" value="DUF2303"/>
    <property type="match status" value="1"/>
</dbReference>
<name>A0ABV1RKC9_9ALTE</name>
<evidence type="ECO:0000313" key="2">
    <source>
        <dbReference type="Proteomes" id="UP001467690"/>
    </source>
</evidence>
<proteinExistence type="predicted"/>
<dbReference type="Proteomes" id="UP001467690">
    <property type="component" value="Unassembled WGS sequence"/>
</dbReference>
<accession>A0ABV1RKC9</accession>
<protein>
    <submittedName>
        <fullName evidence="1">DUF2303 family protein</fullName>
    </submittedName>
</protein>
<sequence>MSMDQSAILQIQQSETSRALNGDLLELVDNAAIAVPNDYSIKSIEHFQPTRQRFRGKFNTLSLDAFTDYVAKKAKTETNSTVFIDDIRMTASCIFDLGGSVNPLHCEHKAHLDLPRTAPYRALLEFNGETLTQSEFAEFLEDWRHNIKCFDSAENEINVIAAIARVRKITIDSARSLESEVQNFSNSASAMEKVEARNAETLPATILFCCIPYAELEERVFELRISLKTGGTQPMLVARIIGFEAVKEELAEEFKNVLDDKLSEAEVNTFIGTFSS</sequence>